<sequence length="461" mass="53887">MPHSWTFPFAREVRRYHQVKLLDNEHGIPPHDNYWRELFDNISARYFHLHVGRPQSIERYKIWPNYTQNIRTGSRLFPVPPWEAHSSHSMSKPDRVFDDCFWTYEGGLIAFVSYDDMCILLLDLETSKTFPVPFDIVHRVIRRIRLQHRLLVIEWAEADAFHWLNSLDSVHRHFASSFDISAVSPSVGWDVTFRNEWKIMFLGHPLSDRDRFYSSHNETHYVLYTWQPNRSLYTADEDAPIESLFVWNISEPSDYKPSADPSSLHKPSSSCPFVVAKFNFRDLDFYSVRQRGAPKMIRLDINSETNVLDITECTGPGCEIDPINTSSYPSAQITSIPFLSHGPIWRRALKFPIPPYRGNTSMYNRPFLRGSYLWPATISEVIDEEAQVIFSLQTSILNHEDCKSAQHLQLKIQAPHSDNRYSVLEPRLLHEIAFKGFIQGDERIIIGENDMQELVILRFDR</sequence>
<dbReference type="AlphaFoldDB" id="A0A8A1M6E6"/>
<gene>
    <name evidence="1" type="ORF">I7I51_03766</name>
</gene>
<dbReference type="VEuPathDB" id="FungiDB:I7I51_03766"/>
<proteinExistence type="predicted"/>
<accession>A0A8A1M6E6</accession>
<organism evidence="1 2">
    <name type="scientific">Ajellomyces capsulatus</name>
    <name type="common">Darling's disease fungus</name>
    <name type="synonym">Histoplasma capsulatum</name>
    <dbReference type="NCBI Taxonomy" id="5037"/>
    <lineage>
        <taxon>Eukaryota</taxon>
        <taxon>Fungi</taxon>
        <taxon>Dikarya</taxon>
        <taxon>Ascomycota</taxon>
        <taxon>Pezizomycotina</taxon>
        <taxon>Eurotiomycetes</taxon>
        <taxon>Eurotiomycetidae</taxon>
        <taxon>Onygenales</taxon>
        <taxon>Ajellomycetaceae</taxon>
        <taxon>Histoplasma</taxon>
    </lineage>
</organism>
<reference evidence="1" key="1">
    <citation type="submission" date="2021-01" db="EMBL/GenBank/DDBJ databases">
        <title>Chromosome-level genome assembly of a human fungal pathogen reveals clustering of transcriptionally co-regulated genes.</title>
        <authorList>
            <person name="Voorhies M."/>
            <person name="Cohen S."/>
            <person name="Shea T.P."/>
            <person name="Petrus S."/>
            <person name="Munoz J.F."/>
            <person name="Poplawski S."/>
            <person name="Goldman W.E."/>
            <person name="Michael T."/>
            <person name="Cuomo C.A."/>
            <person name="Sil A."/>
            <person name="Beyhan S."/>
        </authorList>
    </citation>
    <scope>NUCLEOTIDE SEQUENCE</scope>
    <source>
        <strain evidence="1">WU24</strain>
    </source>
</reference>
<dbReference type="EMBL" id="CP069111">
    <property type="protein sequence ID" value="QSS61589.1"/>
    <property type="molecule type" value="Genomic_DNA"/>
</dbReference>
<evidence type="ECO:0000313" key="2">
    <source>
        <dbReference type="Proteomes" id="UP000663671"/>
    </source>
</evidence>
<dbReference type="Proteomes" id="UP000663671">
    <property type="component" value="Chromosome 5"/>
</dbReference>
<protein>
    <submittedName>
        <fullName evidence="1">F-box domain-containing protein</fullName>
    </submittedName>
</protein>
<dbReference type="OrthoDB" id="5334391at2759"/>
<evidence type="ECO:0000313" key="1">
    <source>
        <dbReference type="EMBL" id="QSS61589.1"/>
    </source>
</evidence>
<name>A0A8A1M6E6_AJECA</name>